<dbReference type="RefSeq" id="XP_001712213.1">
    <property type="nucleotide sequence ID" value="XM_001712161.1"/>
</dbReference>
<dbReference type="Gene3D" id="1.20.58.1030">
    <property type="match status" value="1"/>
</dbReference>
<dbReference type="GO" id="GO:1902983">
    <property type="term" value="P:DNA strand elongation involved in mitotic DNA replication"/>
    <property type="evidence" value="ECO:0007669"/>
    <property type="project" value="TreeGrafter"/>
</dbReference>
<protein>
    <submittedName>
        <fullName evidence="1">Uncharacterized protein</fullName>
    </submittedName>
</protein>
<dbReference type="InterPro" id="IPR005339">
    <property type="entry name" value="GINS_Psf1"/>
</dbReference>
<organism evidence="1 2">
    <name type="scientific">Hemiselmis andersenii</name>
    <name type="common">Cryptophyte alga</name>
    <dbReference type="NCBI Taxonomy" id="464988"/>
    <lineage>
        <taxon>Eukaryota</taxon>
        <taxon>Cryptophyceae</taxon>
        <taxon>Cryptomonadales</taxon>
        <taxon>Hemiselmidaceae</taxon>
        <taxon>Hemiselmis</taxon>
    </lineage>
</organism>
<dbReference type="GO" id="GO:0000811">
    <property type="term" value="C:GINS complex"/>
    <property type="evidence" value="ECO:0007669"/>
    <property type="project" value="InterPro"/>
</dbReference>
<evidence type="ECO:0000313" key="2">
    <source>
        <dbReference type="Proteomes" id="UP000243127"/>
    </source>
</evidence>
<dbReference type="PANTHER" id="PTHR12914">
    <property type="entry name" value="PARTNER OF SLD5"/>
    <property type="match status" value="1"/>
</dbReference>
<sequence>MFAGSKASFLLKNLVEAGFHSNHNKLIFEIIYEIKKTINDLSGILERSKKEKIFWDENPRIVCVILIKKKTIERNIKSLFFFFFHRTKQIELLFWLNNFGFSKHFFSHYFSKQEFKYLNIYNQILNDYFNQIQINLLKKDQFFSETFLSDIILKKNFKIFFNKKKKKNFYKNSKLLINFINIENFISKNFFKI</sequence>
<gene>
    <name evidence="1" type="ORF">HAN_1g43</name>
</gene>
<geneLocation type="nucleomorph" evidence="1"/>
<dbReference type="GeneID" id="5739727"/>
<name>A9BK55_HEMAN</name>
<reference evidence="1 2" key="1">
    <citation type="journal article" date="2007" name="Proc. Natl. Acad. Sci. U.S.A.">
        <title>Nucleomorph genome of Hemiselmis andersenii reveals complete intron loss and compaction as a driver of protein structure and function.</title>
        <authorList>
            <person name="Lane C.E."/>
            <person name="van den Heuvel K."/>
            <person name="Kozera C."/>
            <person name="Curtis B.A."/>
            <person name="Parsons B.J."/>
            <person name="Bowman S."/>
            <person name="Archibald J.M."/>
        </authorList>
    </citation>
    <scope>NUCLEOTIDE SEQUENCE [LARGE SCALE GENOMIC DNA]</scope>
    <source>
        <strain evidence="1 2">CCMP644</strain>
    </source>
</reference>
<proteinExistence type="predicted"/>
<dbReference type="PANTHER" id="PTHR12914:SF2">
    <property type="entry name" value="DNA REPLICATION COMPLEX GINS PROTEIN PSF1"/>
    <property type="match status" value="1"/>
</dbReference>
<dbReference type="InterPro" id="IPR036224">
    <property type="entry name" value="GINS_bundle-like_dom_sf"/>
</dbReference>
<dbReference type="AlphaFoldDB" id="A9BK55"/>
<evidence type="ECO:0000313" key="1">
    <source>
        <dbReference type="EMBL" id="ABW97888.1"/>
    </source>
</evidence>
<keyword evidence="1" id="KW-0542">Nucleomorph</keyword>
<dbReference type="SUPFAM" id="SSF158573">
    <property type="entry name" value="GINS helical bundle-like"/>
    <property type="match status" value="1"/>
</dbReference>
<dbReference type="Proteomes" id="UP000243127">
    <property type="component" value="Nucleomorph 1"/>
</dbReference>
<accession>A9BK55</accession>
<dbReference type="EMBL" id="CP000881">
    <property type="protein sequence ID" value="ABW97888.1"/>
    <property type="molecule type" value="Genomic_DNA"/>
</dbReference>